<organism evidence="2">
    <name type="scientific">Oryza punctata</name>
    <name type="common">Red rice</name>
    <dbReference type="NCBI Taxonomy" id="4537"/>
    <lineage>
        <taxon>Eukaryota</taxon>
        <taxon>Viridiplantae</taxon>
        <taxon>Streptophyta</taxon>
        <taxon>Embryophyta</taxon>
        <taxon>Tracheophyta</taxon>
        <taxon>Spermatophyta</taxon>
        <taxon>Magnoliopsida</taxon>
        <taxon>Liliopsida</taxon>
        <taxon>Poales</taxon>
        <taxon>Poaceae</taxon>
        <taxon>BOP clade</taxon>
        <taxon>Oryzoideae</taxon>
        <taxon>Oryzeae</taxon>
        <taxon>Oryzinae</taxon>
        <taxon>Oryza</taxon>
    </lineage>
</organism>
<proteinExistence type="predicted"/>
<dbReference type="EMBL" id="AP011465">
    <property type="protein sequence ID" value="BAX24901.1"/>
    <property type="molecule type" value="Genomic_DNA"/>
</dbReference>
<feature type="compositionally biased region" description="Pro residues" evidence="1">
    <location>
        <begin position="66"/>
        <end position="78"/>
    </location>
</feature>
<protein>
    <submittedName>
        <fullName evidence="2">Uncharacterized protein</fullName>
    </submittedName>
</protein>
<evidence type="ECO:0000256" key="1">
    <source>
        <dbReference type="SAM" id="MobiDB-lite"/>
    </source>
</evidence>
<reference evidence="2" key="1">
    <citation type="submission" date="2009-05" db="EMBL/GenBank/DDBJ databases">
        <title>Oryza sativa Japonica Group genomic DNA, chromosome 6, BAC clone:KMK0024M20, cultivar:Khau Mac Kho.</title>
        <authorList>
            <person name="Matsumoto T."/>
            <person name="Wu J."/>
            <person name="Kanamori H."/>
        </authorList>
    </citation>
    <scope>NUCLEOTIDE SEQUENCE</scope>
    <source>
        <strain evidence="2">IRGC 105690</strain>
    </source>
</reference>
<evidence type="ECO:0000313" key="2">
    <source>
        <dbReference type="EMBL" id="BAX24901.1"/>
    </source>
</evidence>
<accession>A0A1V1H3E5</accession>
<dbReference type="AlphaFoldDB" id="A0A1V1H3E5"/>
<name>A0A1V1H3E5_ORYPU</name>
<sequence>MTDMLTAEGGEVESNFVINQQQTSKRNAVITYIHPYLGYRFQALCRMDRMDGPSSTLESSSASRTPRPPPSLGPPPLPDSSVAVAEDILFRPNTQAFAAPRATVANGIHLASVLRLLLSLGCSREGLCPNSQVATVPRVVAAYRTTFAGSAFSLLRTGR</sequence>
<feature type="region of interest" description="Disordered" evidence="1">
    <location>
        <begin position="52"/>
        <end position="79"/>
    </location>
</feature>
<gene>
    <name evidence="2" type="primary">OP_Ba0021N11.16</name>
</gene>
<feature type="compositionally biased region" description="Low complexity" evidence="1">
    <location>
        <begin position="54"/>
        <end position="65"/>
    </location>
</feature>